<dbReference type="WBParaSite" id="Pan_g613.t1">
    <property type="protein sequence ID" value="Pan_g613.t1"/>
    <property type="gene ID" value="Pan_g613"/>
</dbReference>
<proteinExistence type="predicted"/>
<reference evidence="3" key="2">
    <citation type="submission" date="2020-10" db="UniProtKB">
        <authorList>
            <consortium name="WormBaseParasite"/>
        </authorList>
    </citation>
    <scope>IDENTIFICATION</scope>
</reference>
<reference evidence="2" key="1">
    <citation type="journal article" date="2013" name="Genetics">
        <title>The draft genome and transcriptome of Panagrellus redivivus are shaped by the harsh demands of a free-living lifestyle.</title>
        <authorList>
            <person name="Srinivasan J."/>
            <person name="Dillman A.R."/>
            <person name="Macchietto M.G."/>
            <person name="Heikkinen L."/>
            <person name="Lakso M."/>
            <person name="Fracchia K.M."/>
            <person name="Antoshechkin I."/>
            <person name="Mortazavi A."/>
            <person name="Wong G."/>
            <person name="Sternberg P.W."/>
        </authorList>
    </citation>
    <scope>NUCLEOTIDE SEQUENCE [LARGE SCALE GENOMIC DNA]</scope>
    <source>
        <strain evidence="2">MT8872</strain>
    </source>
</reference>
<evidence type="ECO:0000313" key="3">
    <source>
        <dbReference type="WBParaSite" id="Pan_g613.t1"/>
    </source>
</evidence>
<protein>
    <submittedName>
        <fullName evidence="3">C2H2-type domain-containing protein</fullName>
    </submittedName>
</protein>
<feature type="region of interest" description="Disordered" evidence="1">
    <location>
        <begin position="94"/>
        <end position="120"/>
    </location>
</feature>
<sequence length="351" mass="39136">MDLNSLNTSGQIRDNPVPETPQIICQYCGVAFPQRDAFVLLNHLQIVHSDVNFEQFRTTVLGIAMDLRSGSHAVNYNLNDPCIRNAVDQVLGTNGNSQGGANAEKDLDESEDTASTSRLSTVSVTTTDTSNFYRISGSTTSPNGDKSTFTARIDKKWINVGHFTDHKQIDAARVSRGAAPTATYKEKKGIVKRYYKCKNCKYYMMSWQNRVEGALYEWGKHEESCTIIADMLNPPSKDQAENAIPELFTKDIENYADAIVKAGPLNGYSLCCLHQIAFEFGVVFVIENAEDGTFLLQRDAEFLKFGVENDEINVLRYGEDGSEECDSWPGTRWGYYLAAIRKKCAIVFGGY</sequence>
<dbReference type="Proteomes" id="UP000492821">
    <property type="component" value="Unassembled WGS sequence"/>
</dbReference>
<evidence type="ECO:0000313" key="2">
    <source>
        <dbReference type="Proteomes" id="UP000492821"/>
    </source>
</evidence>
<organism evidence="2 3">
    <name type="scientific">Panagrellus redivivus</name>
    <name type="common">Microworm</name>
    <dbReference type="NCBI Taxonomy" id="6233"/>
    <lineage>
        <taxon>Eukaryota</taxon>
        <taxon>Metazoa</taxon>
        <taxon>Ecdysozoa</taxon>
        <taxon>Nematoda</taxon>
        <taxon>Chromadorea</taxon>
        <taxon>Rhabditida</taxon>
        <taxon>Tylenchina</taxon>
        <taxon>Panagrolaimomorpha</taxon>
        <taxon>Panagrolaimoidea</taxon>
        <taxon>Panagrolaimidae</taxon>
        <taxon>Panagrellus</taxon>
    </lineage>
</organism>
<keyword evidence="2" id="KW-1185">Reference proteome</keyword>
<dbReference type="AlphaFoldDB" id="A0A7E4ZZV7"/>
<name>A0A7E4ZZV7_PANRE</name>
<evidence type="ECO:0000256" key="1">
    <source>
        <dbReference type="SAM" id="MobiDB-lite"/>
    </source>
</evidence>
<accession>A0A7E4ZZV7</accession>